<keyword evidence="7" id="KW-1278">Translocase</keyword>
<keyword evidence="4" id="KW-1003">Cell membrane</keyword>
<dbReference type="GO" id="GO:0016887">
    <property type="term" value="F:ATP hydrolysis activity"/>
    <property type="evidence" value="ECO:0007669"/>
    <property type="project" value="InterPro"/>
</dbReference>
<dbReference type="SUPFAM" id="SSF52540">
    <property type="entry name" value="P-loop containing nucleoside triphosphate hydrolases"/>
    <property type="match status" value="1"/>
</dbReference>
<keyword evidence="8" id="KW-0472">Membrane</keyword>
<keyword evidence="5" id="KW-0547">Nucleotide-binding</keyword>
<dbReference type="Proteomes" id="UP000641646">
    <property type="component" value="Unassembled WGS sequence"/>
</dbReference>
<dbReference type="Pfam" id="PF00005">
    <property type="entry name" value="ABC_tran"/>
    <property type="match status" value="1"/>
</dbReference>
<reference evidence="10" key="2">
    <citation type="submission" date="2020-08" db="EMBL/GenBank/DDBJ databases">
        <authorList>
            <person name="Chen M."/>
            <person name="Teng W."/>
            <person name="Zhao L."/>
            <person name="Hu C."/>
            <person name="Zhou Y."/>
            <person name="Han B."/>
            <person name="Song L."/>
            <person name="Shu W."/>
        </authorList>
    </citation>
    <scope>NUCLEOTIDE SEQUENCE</scope>
    <source>
        <strain evidence="10">FACHB-1375</strain>
    </source>
</reference>
<evidence type="ECO:0000256" key="2">
    <source>
        <dbReference type="ARBA" id="ARBA00009440"/>
    </source>
</evidence>
<sequence length="275" mass="31091">MQTATTLQKQPTPPKAPILEIENVSKLYATPKGPYTVLEDVNLTVYEGEFVCVIGHSGCGKSTLLNMVAGFNKPTDGEVRLRGSRITKPGPDRMMVFQNYALLPWKTAFDNVYLAVKAAHRNKSKLEKMTITRQHLELVGLTEAAHKRPSQLSGGMKQRVAIARALAMRPEILILDEPFGALDAITKEELQEELLQIWRQNRVTVLMITHDIDEALFLADRVVMMTNGPHAKIGEIVEVPFSRPRDRAAIMEDSQYYELRNYALDFLFRRFAHAE</sequence>
<feature type="domain" description="ABC transporter" evidence="9">
    <location>
        <begin position="19"/>
        <end position="252"/>
    </location>
</feature>
<evidence type="ECO:0000313" key="10">
    <source>
        <dbReference type="EMBL" id="MBD2181163.1"/>
    </source>
</evidence>
<evidence type="ECO:0000256" key="7">
    <source>
        <dbReference type="ARBA" id="ARBA00022967"/>
    </source>
</evidence>
<evidence type="ECO:0000256" key="3">
    <source>
        <dbReference type="ARBA" id="ARBA00022448"/>
    </source>
</evidence>
<accession>A0A926ZFI1</accession>
<proteinExistence type="inferred from homology"/>
<dbReference type="PROSITE" id="PS00211">
    <property type="entry name" value="ABC_TRANSPORTER_1"/>
    <property type="match status" value="1"/>
</dbReference>
<dbReference type="InterPro" id="IPR017871">
    <property type="entry name" value="ABC_transporter-like_CS"/>
</dbReference>
<dbReference type="InterPro" id="IPR005890">
    <property type="entry name" value="NO3_transporter_ATP-bd-like"/>
</dbReference>
<keyword evidence="3" id="KW-0813">Transport</keyword>
<keyword evidence="6 10" id="KW-0067">ATP-binding</keyword>
<dbReference type="InterPro" id="IPR050166">
    <property type="entry name" value="ABC_transporter_ATP-bind"/>
</dbReference>
<organism evidence="10 11">
    <name type="scientific">Aerosakkonema funiforme FACHB-1375</name>
    <dbReference type="NCBI Taxonomy" id="2949571"/>
    <lineage>
        <taxon>Bacteria</taxon>
        <taxon>Bacillati</taxon>
        <taxon>Cyanobacteriota</taxon>
        <taxon>Cyanophyceae</taxon>
        <taxon>Oscillatoriophycideae</taxon>
        <taxon>Aerosakkonematales</taxon>
        <taxon>Aerosakkonemataceae</taxon>
        <taxon>Aerosakkonema</taxon>
    </lineage>
</organism>
<dbReference type="InterPro" id="IPR003439">
    <property type="entry name" value="ABC_transporter-like_ATP-bd"/>
</dbReference>
<dbReference type="AlphaFoldDB" id="A0A926ZFI1"/>
<protein>
    <submittedName>
        <fullName evidence="10">ATP-binding cassette domain-containing protein</fullName>
    </submittedName>
</protein>
<dbReference type="PANTHER" id="PTHR42788:SF7">
    <property type="entry name" value="NITRATE ABC TRANSPORTER ATP-BINDING PROTEIN"/>
    <property type="match status" value="1"/>
</dbReference>
<comment type="similarity">
    <text evidence="2">Belongs to the ABC transporter superfamily. Nitrate/nitrite/cyanate uptake transporter (NitT) (TC 3.A.1.16) family.</text>
</comment>
<evidence type="ECO:0000256" key="6">
    <source>
        <dbReference type="ARBA" id="ARBA00022840"/>
    </source>
</evidence>
<dbReference type="PROSITE" id="PS50893">
    <property type="entry name" value="ABC_TRANSPORTER_2"/>
    <property type="match status" value="1"/>
</dbReference>
<evidence type="ECO:0000256" key="8">
    <source>
        <dbReference type="ARBA" id="ARBA00023136"/>
    </source>
</evidence>
<dbReference type="NCBIfam" id="TIGR01184">
    <property type="entry name" value="ntrCD"/>
    <property type="match status" value="1"/>
</dbReference>
<comment type="subcellular location">
    <subcellularLocation>
        <location evidence="1">Cell inner membrane</location>
        <topology evidence="1">Peripheral membrane protein</topology>
    </subcellularLocation>
</comment>
<keyword evidence="11" id="KW-1185">Reference proteome</keyword>
<reference evidence="10" key="1">
    <citation type="journal article" date="2015" name="ISME J.">
        <title>Draft Genome Sequence of Streptomyces incarnatus NRRL8089, which Produces the Nucleoside Antibiotic Sinefungin.</title>
        <authorList>
            <person name="Oshima K."/>
            <person name="Hattori M."/>
            <person name="Shimizu H."/>
            <person name="Fukuda K."/>
            <person name="Nemoto M."/>
            <person name="Inagaki K."/>
            <person name="Tamura T."/>
        </authorList>
    </citation>
    <scope>NUCLEOTIDE SEQUENCE</scope>
    <source>
        <strain evidence="10">FACHB-1375</strain>
    </source>
</reference>
<dbReference type="SMART" id="SM00382">
    <property type="entry name" value="AAA"/>
    <property type="match status" value="1"/>
</dbReference>
<dbReference type="InterPro" id="IPR027417">
    <property type="entry name" value="P-loop_NTPase"/>
</dbReference>
<evidence type="ECO:0000256" key="4">
    <source>
        <dbReference type="ARBA" id="ARBA00022475"/>
    </source>
</evidence>
<name>A0A926ZFI1_9CYAN</name>
<dbReference type="CDD" id="cd03293">
    <property type="entry name" value="ABC_NrtD_SsuB_transporters"/>
    <property type="match status" value="1"/>
</dbReference>
<dbReference type="GO" id="GO:0015112">
    <property type="term" value="F:nitrate transmembrane transporter activity"/>
    <property type="evidence" value="ECO:0007669"/>
    <property type="project" value="InterPro"/>
</dbReference>
<dbReference type="Gene3D" id="3.40.50.300">
    <property type="entry name" value="P-loop containing nucleotide triphosphate hydrolases"/>
    <property type="match status" value="1"/>
</dbReference>
<comment type="caution">
    <text evidence="10">The sequence shown here is derived from an EMBL/GenBank/DDBJ whole genome shotgun (WGS) entry which is preliminary data.</text>
</comment>
<evidence type="ECO:0000259" key="9">
    <source>
        <dbReference type="PROSITE" id="PS50893"/>
    </source>
</evidence>
<dbReference type="InterPro" id="IPR003593">
    <property type="entry name" value="AAA+_ATPase"/>
</dbReference>
<dbReference type="RefSeq" id="WP_190463991.1">
    <property type="nucleotide sequence ID" value="NZ_JACJPW010000017.1"/>
</dbReference>
<gene>
    <name evidence="10" type="ORF">H6G03_08620</name>
</gene>
<dbReference type="GO" id="GO:0005524">
    <property type="term" value="F:ATP binding"/>
    <property type="evidence" value="ECO:0007669"/>
    <property type="project" value="UniProtKB-KW"/>
</dbReference>
<evidence type="ECO:0000256" key="5">
    <source>
        <dbReference type="ARBA" id="ARBA00022741"/>
    </source>
</evidence>
<evidence type="ECO:0000313" key="11">
    <source>
        <dbReference type="Proteomes" id="UP000641646"/>
    </source>
</evidence>
<dbReference type="PANTHER" id="PTHR42788">
    <property type="entry name" value="TAURINE IMPORT ATP-BINDING PROTEIN-RELATED"/>
    <property type="match status" value="1"/>
</dbReference>
<dbReference type="GO" id="GO:0005886">
    <property type="term" value="C:plasma membrane"/>
    <property type="evidence" value="ECO:0007669"/>
    <property type="project" value="UniProtKB-SubCell"/>
</dbReference>
<evidence type="ECO:0000256" key="1">
    <source>
        <dbReference type="ARBA" id="ARBA00004417"/>
    </source>
</evidence>
<dbReference type="EMBL" id="JACJPW010000017">
    <property type="protein sequence ID" value="MBD2181163.1"/>
    <property type="molecule type" value="Genomic_DNA"/>
</dbReference>